<reference evidence="1 2" key="1">
    <citation type="journal article" date="2011" name="Genome Res.">
        <title>Phylogeny-wide analysis of social amoeba genomes highlights ancient origins for complex intercellular communication.</title>
        <authorList>
            <person name="Heidel A.J."/>
            <person name="Lawal H.M."/>
            <person name="Felder M."/>
            <person name="Schilde C."/>
            <person name="Helps N.R."/>
            <person name="Tunggal B."/>
            <person name="Rivero F."/>
            <person name="John U."/>
            <person name="Schleicher M."/>
            <person name="Eichinger L."/>
            <person name="Platzer M."/>
            <person name="Noegel A.A."/>
            <person name="Schaap P."/>
            <person name="Gloeckner G."/>
        </authorList>
    </citation>
    <scope>NUCLEOTIDE SEQUENCE [LARGE SCALE GENOMIC DNA]</scope>
    <source>
        <strain evidence="2">ATCC 26659 / Pp 5 / PN500</strain>
    </source>
</reference>
<evidence type="ECO:0000313" key="2">
    <source>
        <dbReference type="Proteomes" id="UP000001396"/>
    </source>
</evidence>
<evidence type="ECO:0008006" key="3">
    <source>
        <dbReference type="Google" id="ProtNLM"/>
    </source>
</evidence>
<dbReference type="InParanoid" id="D3BPJ3"/>
<dbReference type="PANTHER" id="PTHR32134:SF92">
    <property type="entry name" value="FNIP REPEAT-CONTAINING PROTEIN"/>
    <property type="match status" value="1"/>
</dbReference>
<protein>
    <recommendedName>
        <fullName evidence="3">COI1 F-box domain-containing protein</fullName>
    </recommendedName>
</protein>
<evidence type="ECO:0000313" key="1">
    <source>
        <dbReference type="EMBL" id="EFA76711.1"/>
    </source>
</evidence>
<dbReference type="Proteomes" id="UP000001396">
    <property type="component" value="Unassembled WGS sequence"/>
</dbReference>
<dbReference type="Gene3D" id="3.80.10.10">
    <property type="entry name" value="Ribonuclease Inhibitor"/>
    <property type="match status" value="1"/>
</dbReference>
<dbReference type="EMBL" id="ADBJ01000044">
    <property type="protein sequence ID" value="EFA76711.1"/>
    <property type="molecule type" value="Genomic_DNA"/>
</dbReference>
<dbReference type="Gene3D" id="1.20.1280.50">
    <property type="match status" value="1"/>
</dbReference>
<dbReference type="FunCoup" id="D3BPJ3">
    <property type="interactions" value="60"/>
</dbReference>
<dbReference type="OMA" id="YISFRND"/>
<sequence length="560" mass="64834">MNKNNDYHNSHRLVNLSHLLLSKIINYLDDNVDRICFTLVCKRWFNEKHGYISFRNDHIHRIISDKDKNKIFLNSFKSIYIDSINRKNDLELVVGNDQSPHNYHMTSEKLLEMNEIPSNVCSISFSFRSDYPYLEELYRLISQSNVTILSGCQTLRYRFPENLISLSLKGEFDELLPGYLPPHLKCLNLQKTIINKPIKVGVLPNTLEKLSFPHSYQHPLEPGVLPLSLKSLEYFGNRILEVGSLPPNLEEFEYYGSNDHQILDGTLPLTLRKLTGSLSWIPQIKLLSNLQSLKFCSGMFDNQILYLHYLPSSLTDLVVTLGVLRSTMPPTIKRLDIVNALYDIDEIFKDRSQYQFDYLRINAYKRYELLDHLKIKELELDVRYGLSNGTDSYREVPNGIETLRFGCGAIKIIHEVPASVQTLHLDSIECLPIDHSVILPNTIQELAIYEDEIDEYNEDGEEIDVVLEKQLNSDILPSSLQKLTLYALRLPQPRIPNNVVFDLQSGGYGGTAWLRRLDEHHYLFFSEEPNFVSAIVHESQIPKLFAFYESNLLDYTPRWS</sequence>
<accession>D3BPJ3</accession>
<keyword evidence="2" id="KW-1185">Reference proteome</keyword>
<dbReference type="GeneID" id="31364937"/>
<dbReference type="STRING" id="670386.D3BPJ3"/>
<proteinExistence type="predicted"/>
<dbReference type="RefSeq" id="XP_020428843.1">
    <property type="nucleotide sequence ID" value="XM_020580256.1"/>
</dbReference>
<comment type="caution">
    <text evidence="1">The sequence shown here is derived from an EMBL/GenBank/DDBJ whole genome shotgun (WGS) entry which is preliminary data.</text>
</comment>
<name>D3BPJ3_HETP5</name>
<dbReference type="Pfam" id="PF05725">
    <property type="entry name" value="FNIP"/>
    <property type="match status" value="1"/>
</dbReference>
<dbReference type="InterPro" id="IPR032675">
    <property type="entry name" value="LRR_dom_sf"/>
</dbReference>
<dbReference type="InterPro" id="IPR008615">
    <property type="entry name" value="FNIP"/>
</dbReference>
<dbReference type="AlphaFoldDB" id="D3BPJ3"/>
<organism evidence="1 2">
    <name type="scientific">Heterostelium pallidum (strain ATCC 26659 / Pp 5 / PN500)</name>
    <name type="common">Cellular slime mold</name>
    <name type="synonym">Polysphondylium pallidum</name>
    <dbReference type="NCBI Taxonomy" id="670386"/>
    <lineage>
        <taxon>Eukaryota</taxon>
        <taxon>Amoebozoa</taxon>
        <taxon>Evosea</taxon>
        <taxon>Eumycetozoa</taxon>
        <taxon>Dictyostelia</taxon>
        <taxon>Acytosteliales</taxon>
        <taxon>Acytosteliaceae</taxon>
        <taxon>Heterostelium</taxon>
    </lineage>
</organism>
<dbReference type="PANTHER" id="PTHR32134">
    <property type="entry name" value="FNIP REPEAT-CONTAINING PROTEIN"/>
    <property type="match status" value="1"/>
</dbReference>
<gene>
    <name evidence="1" type="ORF">PPL_09462</name>
</gene>
<dbReference type="InterPro" id="IPR051251">
    <property type="entry name" value="STK_FNIP-Repeat"/>
</dbReference>